<sequence length="73" mass="8429">MKFDKTCCGTTCDAKANAEYVAKLESVILEVYSILQDNYYPRDIGYEVQEWWERNESFLIKHAQQNNSTNGAS</sequence>
<dbReference type="Proteomes" id="UP001060037">
    <property type="component" value="Segment"/>
</dbReference>
<reference evidence="1" key="1">
    <citation type="submission" date="2022-05" db="EMBL/GenBank/DDBJ databases">
        <authorList>
            <person name="Tikunov A."/>
            <person name="Kozlova Y."/>
            <person name="Morozova V."/>
            <person name="Jdeed G."/>
            <person name="Bardasheva A."/>
            <person name="Tikunova N."/>
        </authorList>
    </citation>
    <scope>NUCLEOTIDE SEQUENCE</scope>
</reference>
<evidence type="ECO:0000313" key="1">
    <source>
        <dbReference type="EMBL" id="UTQ78231.1"/>
    </source>
</evidence>
<proteinExistence type="predicted"/>
<evidence type="ECO:0000313" key="2">
    <source>
        <dbReference type="Proteomes" id="UP001060037"/>
    </source>
</evidence>
<accession>A0A9E7T0V9</accession>
<keyword evidence="2" id="KW-1185">Reference proteome</keyword>
<organism evidence="1 2">
    <name type="scientific">Aeromonas phage Aer_P220</name>
    <dbReference type="NCBI Taxonomy" id="2951227"/>
    <lineage>
        <taxon>Viruses</taxon>
        <taxon>Duplodnaviria</taxon>
        <taxon>Heunggongvirae</taxon>
        <taxon>Uroviricota</taxon>
        <taxon>Caudoviricetes</taxon>
        <taxon>Autographivirales</taxon>
        <taxon>Autographivirales incertae sedis</taxon>
        <taxon>Yinyavirus</taxon>
        <taxon>Yinyavirus AerP220</taxon>
    </lineage>
</organism>
<protein>
    <submittedName>
        <fullName evidence="1">Uncharacterized protein</fullName>
    </submittedName>
</protein>
<dbReference type="EMBL" id="ON624112">
    <property type="protein sequence ID" value="UTQ78231.1"/>
    <property type="molecule type" value="Genomic_DNA"/>
</dbReference>
<name>A0A9E7T0V9_9CAUD</name>